<reference evidence="1 2" key="1">
    <citation type="submission" date="2023-09" db="EMBL/GenBank/DDBJ databases">
        <title>Microbacterium fusihabitans sp. nov., Microbacterium phycihabitans sp. nov., and Microbacterium cervinum sp. nov., isolated from dried seaweeds of beach.</title>
        <authorList>
            <person name="Lee S.D."/>
        </authorList>
    </citation>
    <scope>NUCLEOTIDE SEQUENCE [LARGE SCALE GENOMIC DNA]</scope>
    <source>
        <strain evidence="1 2">KSW2-21</strain>
    </source>
</reference>
<accession>A0ABU3RZZ5</accession>
<evidence type="ECO:0000313" key="2">
    <source>
        <dbReference type="Proteomes" id="UP001256673"/>
    </source>
</evidence>
<proteinExistence type="predicted"/>
<evidence type="ECO:0008006" key="3">
    <source>
        <dbReference type="Google" id="ProtNLM"/>
    </source>
</evidence>
<organism evidence="1 2">
    <name type="scientific">Microbacterium algihabitans</name>
    <dbReference type="NCBI Taxonomy" id="3075992"/>
    <lineage>
        <taxon>Bacteria</taxon>
        <taxon>Bacillati</taxon>
        <taxon>Actinomycetota</taxon>
        <taxon>Actinomycetes</taxon>
        <taxon>Micrococcales</taxon>
        <taxon>Microbacteriaceae</taxon>
        <taxon>Microbacterium</taxon>
    </lineage>
</organism>
<dbReference type="EMBL" id="JAWDIU010000007">
    <property type="protein sequence ID" value="MDU0328375.1"/>
    <property type="molecule type" value="Genomic_DNA"/>
</dbReference>
<dbReference type="RefSeq" id="WP_144828083.1">
    <property type="nucleotide sequence ID" value="NZ_JAWDIU010000007.1"/>
</dbReference>
<dbReference type="PROSITE" id="PS51318">
    <property type="entry name" value="TAT"/>
    <property type="match status" value="1"/>
</dbReference>
<protein>
    <recommendedName>
        <fullName evidence="3">Tat pathway signal sequence domain protein</fullName>
    </recommendedName>
</protein>
<keyword evidence="2" id="KW-1185">Reference proteome</keyword>
<dbReference type="Proteomes" id="UP001256673">
    <property type="component" value="Unassembled WGS sequence"/>
</dbReference>
<name>A0ABU3RZZ5_9MICO</name>
<dbReference type="InterPro" id="IPR006311">
    <property type="entry name" value="TAT_signal"/>
</dbReference>
<comment type="caution">
    <text evidence="1">The sequence shown here is derived from an EMBL/GenBank/DDBJ whole genome shotgun (WGS) entry which is preliminary data.</text>
</comment>
<gene>
    <name evidence="1" type="ORF">RWH43_16570</name>
</gene>
<sequence>MRHSVDRPLHLPAHPTRRVILHGAAWAVPAVALVAATPAFAASGKTLSFSAASYSGVTCGTITTAVVKAANGAAAAAGVSIALQLSGGYTFDGGGTSATVVTGSDGSVSCGTIHVPGNGATGTLSASSSGATSASASLTATDARILTSPSGLADATSVPTGSTPVGQDYFLAGGVLYKSGTGAVATGIAAVGRLVESPSGNATFLLPVRRDDGSAAVFSTSAGTLTTVSGTPSGATPLAADLFLSGSSIYRGGAAVATDVAEAGQLISHDAGSGSSSTFFLPYRSSVGSPRILRLPNNDVRTAPEYGTANGPGGGATPIADDLFLSSGNIYRVSWDGTSAYGTGIVASGIAAFGTLTPNPYYSGERLLPVRRTSTGEAALFMVSGNSVRTATNVPTGSTPLGADFFASNGTIYQDVSGGVASSVSAYGAAGPAAFGSNKVTVPFTVSSSSC</sequence>
<evidence type="ECO:0000313" key="1">
    <source>
        <dbReference type="EMBL" id="MDU0328375.1"/>
    </source>
</evidence>